<dbReference type="EC" id="3.1.1.1" evidence="2"/>
<dbReference type="PANTHER" id="PTHR11614">
    <property type="entry name" value="PHOSPHOLIPASE-RELATED"/>
    <property type="match status" value="1"/>
</dbReference>
<sequence length="254" mass="29092">MEKPTSFTYRGDRQIGVLLIHGFSGSTKELTGLGRILHEQGLTVHAPLLKGHGLTPEEMGKTTWVDWWGSVKEGYQQLVREGCTSIFVIGHSMGGLLALKLAQYEKIEGIVTLCAAMKVRDKRFAIVSLLQHMIPYKRRKKPKADYIERELYIYDRVPLKCIVSLHKLITNVQKMVHYVKQPILIIQSDLDETVDPLSGNILYQRVGSEEKELVTFKDSTHMITLDLEKEMVFDRVQKFLLDRIEKKVSLLNVQ</sequence>
<proteinExistence type="predicted"/>
<comment type="caution">
    <text evidence="2">The sequence shown here is derived from an EMBL/GenBank/DDBJ whole genome shotgun (WGS) entry which is preliminary data.</text>
</comment>
<dbReference type="SUPFAM" id="SSF53474">
    <property type="entry name" value="alpha/beta-Hydrolases"/>
    <property type="match status" value="1"/>
</dbReference>
<protein>
    <submittedName>
        <fullName evidence="2">Carboxylesterase</fullName>
        <ecNumber evidence="2">3.1.1.1</ecNumber>
    </submittedName>
</protein>
<dbReference type="EMBL" id="JAUSTY010000019">
    <property type="protein sequence ID" value="MDQ0167712.1"/>
    <property type="molecule type" value="Genomic_DNA"/>
</dbReference>
<evidence type="ECO:0000313" key="2">
    <source>
        <dbReference type="EMBL" id="MDQ0167712.1"/>
    </source>
</evidence>
<gene>
    <name evidence="2" type="ORF">J2S11_003639</name>
</gene>
<reference evidence="2 3" key="1">
    <citation type="submission" date="2023-07" db="EMBL/GenBank/DDBJ databases">
        <title>Genomic Encyclopedia of Type Strains, Phase IV (KMG-IV): sequencing the most valuable type-strain genomes for metagenomic binning, comparative biology and taxonomic classification.</title>
        <authorList>
            <person name="Goeker M."/>
        </authorList>
    </citation>
    <scope>NUCLEOTIDE SEQUENCE [LARGE SCALE GENOMIC DNA]</scope>
    <source>
        <strain evidence="2 3">DSM 12751</strain>
    </source>
</reference>
<dbReference type="Proteomes" id="UP001235840">
    <property type="component" value="Unassembled WGS sequence"/>
</dbReference>
<name>A0ABT9W397_9BACI</name>
<organism evidence="2 3">
    <name type="scientific">Caldalkalibacillus horti</name>
    <dbReference type="NCBI Taxonomy" id="77523"/>
    <lineage>
        <taxon>Bacteria</taxon>
        <taxon>Bacillati</taxon>
        <taxon>Bacillota</taxon>
        <taxon>Bacilli</taxon>
        <taxon>Bacillales</taxon>
        <taxon>Bacillaceae</taxon>
        <taxon>Caldalkalibacillus</taxon>
    </lineage>
</organism>
<dbReference type="GO" id="GO:0106435">
    <property type="term" value="F:carboxylesterase activity"/>
    <property type="evidence" value="ECO:0007669"/>
    <property type="project" value="UniProtKB-EC"/>
</dbReference>
<keyword evidence="2" id="KW-0378">Hydrolase</keyword>
<feature type="domain" description="Serine aminopeptidase S33" evidence="1">
    <location>
        <begin position="17"/>
        <end position="227"/>
    </location>
</feature>
<dbReference type="InterPro" id="IPR022742">
    <property type="entry name" value="Hydrolase_4"/>
</dbReference>
<dbReference type="Gene3D" id="3.40.50.1820">
    <property type="entry name" value="alpha/beta hydrolase"/>
    <property type="match status" value="1"/>
</dbReference>
<dbReference type="InterPro" id="IPR051044">
    <property type="entry name" value="MAG_DAG_Lipase"/>
</dbReference>
<dbReference type="Pfam" id="PF12146">
    <property type="entry name" value="Hydrolase_4"/>
    <property type="match status" value="1"/>
</dbReference>
<dbReference type="RefSeq" id="WP_343834497.1">
    <property type="nucleotide sequence ID" value="NZ_BAAADK010000006.1"/>
</dbReference>
<accession>A0ABT9W397</accession>
<dbReference type="PIRSF" id="PIRSF017388">
    <property type="entry name" value="Esterase_lipase"/>
    <property type="match status" value="1"/>
</dbReference>
<evidence type="ECO:0000259" key="1">
    <source>
        <dbReference type="Pfam" id="PF12146"/>
    </source>
</evidence>
<dbReference type="InterPro" id="IPR029058">
    <property type="entry name" value="AB_hydrolase_fold"/>
</dbReference>
<keyword evidence="3" id="KW-1185">Reference proteome</keyword>
<evidence type="ECO:0000313" key="3">
    <source>
        <dbReference type="Proteomes" id="UP001235840"/>
    </source>
</evidence>
<dbReference type="InterPro" id="IPR012354">
    <property type="entry name" value="Esterase_lipase"/>
</dbReference>